<comment type="caution">
    <text evidence="1">The sequence shown here is derived from an EMBL/GenBank/DDBJ whole genome shotgun (WGS) entry which is preliminary data.</text>
</comment>
<dbReference type="EMBL" id="SJTG01000004">
    <property type="protein sequence ID" value="TCI08071.1"/>
    <property type="molecule type" value="Genomic_DNA"/>
</dbReference>
<proteinExistence type="predicted"/>
<dbReference type="InterPro" id="IPR036412">
    <property type="entry name" value="HAD-like_sf"/>
</dbReference>
<evidence type="ECO:0000313" key="1">
    <source>
        <dbReference type="EMBL" id="TCI08071.1"/>
    </source>
</evidence>
<reference evidence="1 2" key="1">
    <citation type="submission" date="2019-02" db="EMBL/GenBank/DDBJ databases">
        <title>Dyella amyloliquefaciens sp. nov., isolated from forest soil.</title>
        <authorList>
            <person name="Gao Z.-H."/>
            <person name="Qiu L.-H."/>
        </authorList>
    </citation>
    <scope>NUCLEOTIDE SEQUENCE [LARGE SCALE GENOMIC DNA]</scope>
    <source>
        <strain evidence="1 2">KACC 12747</strain>
    </source>
</reference>
<organism evidence="1 2">
    <name type="scientific">Dyella soli</name>
    <dbReference type="NCBI Taxonomy" id="522319"/>
    <lineage>
        <taxon>Bacteria</taxon>
        <taxon>Pseudomonadati</taxon>
        <taxon>Pseudomonadota</taxon>
        <taxon>Gammaproteobacteria</taxon>
        <taxon>Lysobacterales</taxon>
        <taxon>Rhodanobacteraceae</taxon>
        <taxon>Dyella</taxon>
    </lineage>
</organism>
<gene>
    <name evidence="1" type="ORF">EZM97_25775</name>
</gene>
<name>A0A4R0YNI9_9GAMM</name>
<protein>
    <submittedName>
        <fullName evidence="1">Haloacid dehalogenase-like hydrolase</fullName>
    </submittedName>
</protein>
<dbReference type="Pfam" id="PF12710">
    <property type="entry name" value="HAD"/>
    <property type="match status" value="1"/>
</dbReference>
<keyword evidence="2" id="KW-1185">Reference proteome</keyword>
<dbReference type="Gene3D" id="3.40.50.1000">
    <property type="entry name" value="HAD superfamily/HAD-like"/>
    <property type="match status" value="1"/>
</dbReference>
<dbReference type="AlphaFoldDB" id="A0A4R0YNI9"/>
<dbReference type="GO" id="GO:0016787">
    <property type="term" value="F:hydrolase activity"/>
    <property type="evidence" value="ECO:0007669"/>
    <property type="project" value="UniProtKB-KW"/>
</dbReference>
<sequence length="234" mass="26206">MSTGDDSMEASTEVGATPCGPRTVLFDFDGVIFRGDAFSVFVRERYAGTFFRRLLLLPALPWMLLTWPISWRIPVRTLVHVALLGFSDKRYAATARAFGANLVRRPNQFHRDALQALRRHQAEGDRVVVVTGCELHVVTSILTELGLPDVEVLASEFRPGLLGMRVKLHNIGRRKVQKLHAAGIKEWHLAYSDSFADIPMLKPAAEAVLVNGTPKLCKKIERALGRTVSRVDWY</sequence>
<evidence type="ECO:0000313" key="2">
    <source>
        <dbReference type="Proteomes" id="UP000291822"/>
    </source>
</evidence>
<dbReference type="Proteomes" id="UP000291822">
    <property type="component" value="Unassembled WGS sequence"/>
</dbReference>
<dbReference type="RefSeq" id="WP_131151987.1">
    <property type="nucleotide sequence ID" value="NZ_SJTG01000004.1"/>
</dbReference>
<dbReference type="Gene3D" id="1.20.1440.100">
    <property type="entry name" value="SG protein - dephosphorylation function"/>
    <property type="match status" value="1"/>
</dbReference>
<accession>A0A4R0YNI9</accession>
<dbReference type="SUPFAM" id="SSF56784">
    <property type="entry name" value="HAD-like"/>
    <property type="match status" value="1"/>
</dbReference>
<keyword evidence="1" id="KW-0378">Hydrolase</keyword>
<dbReference type="InterPro" id="IPR023214">
    <property type="entry name" value="HAD_sf"/>
</dbReference>